<reference evidence="19" key="1">
    <citation type="submission" date="2023-03" db="EMBL/GenBank/DDBJ databases">
        <authorList>
            <person name="Steffen K."/>
            <person name="Cardenas P."/>
        </authorList>
    </citation>
    <scope>NUCLEOTIDE SEQUENCE</scope>
</reference>
<dbReference type="SMART" id="SM00228">
    <property type="entry name" value="PDZ"/>
    <property type="match status" value="1"/>
</dbReference>
<evidence type="ECO:0000256" key="15">
    <source>
        <dbReference type="ARBA" id="ARBA00023136"/>
    </source>
</evidence>
<gene>
    <name evidence="19" type="ORF">GBAR_LOCUS14329</name>
</gene>
<evidence type="ECO:0000256" key="8">
    <source>
        <dbReference type="ARBA" id="ARBA00022692"/>
    </source>
</evidence>
<feature type="region of interest" description="Disordered" evidence="17">
    <location>
        <begin position="43"/>
        <end position="63"/>
    </location>
</feature>
<dbReference type="GO" id="GO:0007005">
    <property type="term" value="P:mitochondrion organization"/>
    <property type="evidence" value="ECO:0007669"/>
    <property type="project" value="UniProtKB-ARBA"/>
</dbReference>
<evidence type="ECO:0000256" key="11">
    <source>
        <dbReference type="ARBA" id="ARBA00022825"/>
    </source>
</evidence>
<keyword evidence="15" id="KW-0472">Membrane</keyword>
<proteinExistence type="inferred from homology"/>
<dbReference type="Proteomes" id="UP001174909">
    <property type="component" value="Unassembled WGS sequence"/>
</dbReference>
<dbReference type="InterPro" id="IPR041489">
    <property type="entry name" value="PDZ_6"/>
</dbReference>
<dbReference type="PROSITE" id="PS50106">
    <property type="entry name" value="PDZ"/>
    <property type="match status" value="1"/>
</dbReference>
<evidence type="ECO:0000256" key="3">
    <source>
        <dbReference type="ARBA" id="ARBA00004569"/>
    </source>
</evidence>
<dbReference type="EC" id="3.4.21.108" evidence="5"/>
<dbReference type="GO" id="GO:0005758">
    <property type="term" value="C:mitochondrial intermembrane space"/>
    <property type="evidence" value="ECO:0007669"/>
    <property type="project" value="UniProtKB-SubCell"/>
</dbReference>
<keyword evidence="14" id="KW-0496">Mitochondrion</keyword>
<keyword evidence="7 19" id="KW-0645">Protease</keyword>
<dbReference type="Pfam" id="PF13365">
    <property type="entry name" value="Trypsin_2"/>
    <property type="match status" value="1"/>
</dbReference>
<dbReference type="SUPFAM" id="SSF50494">
    <property type="entry name" value="Trypsin-like serine proteases"/>
    <property type="match status" value="1"/>
</dbReference>
<comment type="catalytic activity">
    <reaction evidence="1">
        <text>Cleavage of non-polar aliphatic amino-acids at the P1 position, with a preference for Val, Ile and Met. At the P2 and P3 positions, Arg is selected most strongly with a secondary preference for other hydrophilic residues.</text>
        <dbReference type="EC" id="3.4.21.108"/>
    </reaction>
</comment>
<feature type="compositionally biased region" description="Polar residues" evidence="17">
    <location>
        <begin position="126"/>
        <end position="135"/>
    </location>
</feature>
<evidence type="ECO:0000313" key="19">
    <source>
        <dbReference type="EMBL" id="CAI8024672.1"/>
    </source>
</evidence>
<comment type="subcellular location">
    <subcellularLocation>
        <location evidence="3">Mitochondrion intermembrane space</location>
    </subcellularLocation>
    <subcellularLocation>
        <location evidence="2">Mitochondrion membrane</location>
        <topology evidence="2">Single-pass membrane protein</topology>
    </subcellularLocation>
</comment>
<dbReference type="GO" id="GO:0006508">
    <property type="term" value="P:proteolysis"/>
    <property type="evidence" value="ECO:0007669"/>
    <property type="project" value="UniProtKB-KW"/>
</dbReference>
<comment type="caution">
    <text evidence="19">The sequence shown here is derived from an EMBL/GenBank/DDBJ whole genome shotgun (WGS) entry which is preliminary data.</text>
</comment>
<feature type="region of interest" description="Disordered" evidence="17">
    <location>
        <begin position="124"/>
        <end position="153"/>
    </location>
</feature>
<evidence type="ECO:0000256" key="7">
    <source>
        <dbReference type="ARBA" id="ARBA00022670"/>
    </source>
</evidence>
<keyword evidence="13" id="KW-1133">Transmembrane helix</keyword>
<evidence type="ECO:0000256" key="4">
    <source>
        <dbReference type="ARBA" id="ARBA00010541"/>
    </source>
</evidence>
<dbReference type="InterPro" id="IPR009003">
    <property type="entry name" value="Peptidase_S1_PA"/>
</dbReference>
<dbReference type="GO" id="GO:0043065">
    <property type="term" value="P:positive regulation of apoptotic process"/>
    <property type="evidence" value="ECO:0007669"/>
    <property type="project" value="UniProtKB-ARBA"/>
</dbReference>
<keyword evidence="9" id="KW-0053">Apoptosis</keyword>
<dbReference type="Gene3D" id="2.30.42.10">
    <property type="match status" value="1"/>
</dbReference>
<organism evidence="19 20">
    <name type="scientific">Geodia barretti</name>
    <name type="common">Barrett's horny sponge</name>
    <dbReference type="NCBI Taxonomy" id="519541"/>
    <lineage>
        <taxon>Eukaryota</taxon>
        <taxon>Metazoa</taxon>
        <taxon>Porifera</taxon>
        <taxon>Demospongiae</taxon>
        <taxon>Heteroscleromorpha</taxon>
        <taxon>Tetractinellida</taxon>
        <taxon>Astrophorina</taxon>
        <taxon>Geodiidae</taxon>
        <taxon>Geodia</taxon>
    </lineage>
</organism>
<dbReference type="InterPro" id="IPR036034">
    <property type="entry name" value="PDZ_sf"/>
</dbReference>
<dbReference type="EMBL" id="CASHTH010002090">
    <property type="protein sequence ID" value="CAI8024672.1"/>
    <property type="molecule type" value="Genomic_DNA"/>
</dbReference>
<dbReference type="Pfam" id="PF17820">
    <property type="entry name" value="PDZ_6"/>
    <property type="match status" value="1"/>
</dbReference>
<feature type="domain" description="PDZ" evidence="18">
    <location>
        <begin position="388"/>
        <end position="453"/>
    </location>
</feature>
<accession>A0AA35WSC4</accession>
<dbReference type="GO" id="GO:0031966">
    <property type="term" value="C:mitochondrial membrane"/>
    <property type="evidence" value="ECO:0007669"/>
    <property type="project" value="UniProtKB-SubCell"/>
</dbReference>
<evidence type="ECO:0000256" key="17">
    <source>
        <dbReference type="SAM" id="MobiDB-lite"/>
    </source>
</evidence>
<dbReference type="SUPFAM" id="SSF50156">
    <property type="entry name" value="PDZ domain-like"/>
    <property type="match status" value="1"/>
</dbReference>
<evidence type="ECO:0000256" key="16">
    <source>
        <dbReference type="ARBA" id="ARBA00023145"/>
    </source>
</evidence>
<keyword evidence="10" id="KW-0378">Hydrolase</keyword>
<keyword evidence="8" id="KW-0812">Transmembrane</keyword>
<evidence type="ECO:0000256" key="2">
    <source>
        <dbReference type="ARBA" id="ARBA00004304"/>
    </source>
</evidence>
<evidence type="ECO:0000313" key="20">
    <source>
        <dbReference type="Proteomes" id="UP001174909"/>
    </source>
</evidence>
<evidence type="ECO:0000256" key="13">
    <source>
        <dbReference type="ARBA" id="ARBA00022989"/>
    </source>
</evidence>
<evidence type="ECO:0000256" key="9">
    <source>
        <dbReference type="ARBA" id="ARBA00022703"/>
    </source>
</evidence>
<evidence type="ECO:0000256" key="5">
    <source>
        <dbReference type="ARBA" id="ARBA00013033"/>
    </source>
</evidence>
<keyword evidence="11" id="KW-0720">Serine protease</keyword>
<evidence type="ECO:0000256" key="12">
    <source>
        <dbReference type="ARBA" id="ARBA00022946"/>
    </source>
</evidence>
<dbReference type="InterPro" id="IPR001940">
    <property type="entry name" value="Peptidase_S1C"/>
</dbReference>
<dbReference type="Gene3D" id="2.40.10.120">
    <property type="match status" value="1"/>
</dbReference>
<dbReference type="PANTHER" id="PTHR22939:SF129">
    <property type="entry name" value="SERINE PROTEASE HTRA2, MITOCHONDRIAL"/>
    <property type="match status" value="1"/>
</dbReference>
<evidence type="ECO:0000256" key="14">
    <source>
        <dbReference type="ARBA" id="ARBA00023128"/>
    </source>
</evidence>
<keyword evidence="16" id="KW-0865">Zymogen</keyword>
<dbReference type="PRINTS" id="PR00834">
    <property type="entry name" value="PROTEASES2C"/>
</dbReference>
<keyword evidence="20" id="KW-1185">Reference proteome</keyword>
<evidence type="ECO:0000256" key="10">
    <source>
        <dbReference type="ARBA" id="ARBA00022801"/>
    </source>
</evidence>
<dbReference type="GO" id="GO:0006915">
    <property type="term" value="P:apoptotic process"/>
    <property type="evidence" value="ECO:0007669"/>
    <property type="project" value="UniProtKB-KW"/>
</dbReference>
<sequence>MFRSGGLYPNVHRLAHLRGVQRIGKMASGGHYHFLHQKLNMSTDTGQPRVGRGAVGSREGGKGSWKEGGITWRNLVEYGLKGLAAVLLFYAVKDEIALPWYRAYRRGKEPEPHSITEATAKKRATLNDSSETSKAFSGAKCATNPGEGGEQRRSQRYNFLAEAVEKAAPSVVYIEKSEPMDTIFGRQMSVSTGSGFIVSSDGYVLTNAHVVGSARSVNVKLASGKVIKGEVTDLDQVADLALLKLSTGEKLPALEFGSSASLRPGEWVVALGSPLSLSNTITAGIVSSCHRPSKELGLHRGGPDIQYVQTDAPITIGNSGGPLVNLDGEVIGVNTLTAGPGISFAIPSDFAREFVAKANKSTRRPGRFVIGISMLTVTPDLCHILHQRGSLPVELEHGVLVAQVWPSSVAAVAGLRKGDVIVRINGEKVASSHQVYNMVQSGRRLNMEIVRNSSWKTVTITPEKM</sequence>
<dbReference type="InterPro" id="IPR001478">
    <property type="entry name" value="PDZ"/>
</dbReference>
<dbReference type="FunFam" id="2.40.10.120:FF:000004">
    <property type="entry name" value="Serine protease HTRA2, mitochondrial"/>
    <property type="match status" value="1"/>
</dbReference>
<keyword evidence="12" id="KW-0809">Transit peptide</keyword>
<dbReference type="GO" id="GO:0004252">
    <property type="term" value="F:serine-type endopeptidase activity"/>
    <property type="evidence" value="ECO:0007669"/>
    <property type="project" value="InterPro"/>
</dbReference>
<evidence type="ECO:0000256" key="1">
    <source>
        <dbReference type="ARBA" id="ARBA00001760"/>
    </source>
</evidence>
<name>A0AA35WSC4_GEOBA</name>
<evidence type="ECO:0000259" key="18">
    <source>
        <dbReference type="PROSITE" id="PS50106"/>
    </source>
</evidence>
<protein>
    <recommendedName>
        <fullName evidence="6">Serine protease HTRA2, mitochondrial</fullName>
        <ecNumber evidence="5">3.4.21.108</ecNumber>
    </recommendedName>
</protein>
<evidence type="ECO:0000256" key="6">
    <source>
        <dbReference type="ARBA" id="ARBA00016929"/>
    </source>
</evidence>
<dbReference type="AlphaFoldDB" id="A0AA35WSC4"/>
<comment type="similarity">
    <text evidence="4">Belongs to the peptidase S1C family.</text>
</comment>
<dbReference type="PANTHER" id="PTHR22939">
    <property type="entry name" value="SERINE PROTEASE FAMILY S1C HTRA-RELATED"/>
    <property type="match status" value="1"/>
</dbReference>